<organism evidence="2">
    <name type="scientific">Candidatus Kentrum sp. SD</name>
    <dbReference type="NCBI Taxonomy" id="2126332"/>
    <lineage>
        <taxon>Bacteria</taxon>
        <taxon>Pseudomonadati</taxon>
        <taxon>Pseudomonadota</taxon>
        <taxon>Gammaproteobacteria</taxon>
        <taxon>Candidatus Kentrum</taxon>
    </lineage>
</organism>
<reference evidence="2" key="1">
    <citation type="submission" date="2019-02" db="EMBL/GenBank/DDBJ databases">
        <authorList>
            <person name="Gruber-Vodicka R. H."/>
            <person name="Seah K. B. B."/>
        </authorList>
    </citation>
    <scope>NUCLEOTIDE SEQUENCE</scope>
    <source>
        <strain evidence="2">BECK_S1320</strain>
        <strain evidence="1">BECK_S1321</strain>
    </source>
</reference>
<gene>
    <name evidence="2" type="ORF">BECKSD772E_GA0070983_11734</name>
    <name evidence="1" type="ORF">BECKSD772F_GA0070984_11782</name>
</gene>
<dbReference type="AlphaFoldDB" id="A0A450Z6D9"/>
<evidence type="ECO:0000313" key="2">
    <source>
        <dbReference type="EMBL" id="VFK49356.1"/>
    </source>
</evidence>
<evidence type="ECO:0000313" key="1">
    <source>
        <dbReference type="EMBL" id="VFK44399.1"/>
    </source>
</evidence>
<sequence length="92" mass="11072">MSYWKKLKKRGRCLMMGVRVLPTNTHETYRIKKKKESNRIKIPLFIIHSVSLILKSNVCSFSDFYKSLINCFSLRIKNLRQRIKNASRYYLK</sequence>
<name>A0A450Z6D9_9GAMM</name>
<protein>
    <submittedName>
        <fullName evidence="2">Uncharacterized protein</fullName>
    </submittedName>
</protein>
<accession>A0A450Z6D9</accession>
<dbReference type="EMBL" id="CAADFR010000178">
    <property type="protein sequence ID" value="VFK44399.1"/>
    <property type="molecule type" value="Genomic_DNA"/>
</dbReference>
<proteinExistence type="predicted"/>
<dbReference type="EMBL" id="CAADFU010000173">
    <property type="protein sequence ID" value="VFK49356.1"/>
    <property type="molecule type" value="Genomic_DNA"/>
</dbReference>